<evidence type="ECO:0000256" key="1">
    <source>
        <dbReference type="SAM" id="SignalP"/>
    </source>
</evidence>
<reference evidence="3" key="1">
    <citation type="journal article" date="2019" name="Int. J. Syst. Evol. Microbiol.">
        <title>The Global Catalogue of Microorganisms (GCM) 10K type strain sequencing project: providing services to taxonomists for standard genome sequencing and annotation.</title>
        <authorList>
            <consortium name="The Broad Institute Genomics Platform"/>
            <consortium name="The Broad Institute Genome Sequencing Center for Infectious Disease"/>
            <person name="Wu L."/>
            <person name="Ma J."/>
        </authorList>
    </citation>
    <scope>NUCLEOTIDE SEQUENCE [LARGE SCALE GENOMIC DNA]</scope>
    <source>
        <strain evidence="3">JCM 14603</strain>
    </source>
</reference>
<dbReference type="EMBL" id="BAAAES010000009">
    <property type="protein sequence ID" value="GAA0673254.1"/>
    <property type="molecule type" value="Genomic_DNA"/>
</dbReference>
<name>A0ABP3T3N2_9SPHN</name>
<keyword evidence="1" id="KW-0732">Signal</keyword>
<proteinExistence type="predicted"/>
<protein>
    <submittedName>
        <fullName evidence="2">Uncharacterized protein</fullName>
    </submittedName>
</protein>
<comment type="caution">
    <text evidence="2">The sequence shown here is derived from an EMBL/GenBank/DDBJ whole genome shotgun (WGS) entry which is preliminary data.</text>
</comment>
<feature type="signal peptide" evidence="1">
    <location>
        <begin position="1"/>
        <end position="20"/>
    </location>
</feature>
<dbReference type="Proteomes" id="UP001500238">
    <property type="component" value="Unassembled WGS sequence"/>
</dbReference>
<feature type="chain" id="PRO_5045352151" evidence="1">
    <location>
        <begin position="21"/>
        <end position="131"/>
    </location>
</feature>
<gene>
    <name evidence="2" type="ORF">GCM10009102_26050</name>
</gene>
<accession>A0ABP3T3N2</accession>
<evidence type="ECO:0000313" key="3">
    <source>
        <dbReference type="Proteomes" id="UP001500238"/>
    </source>
</evidence>
<organism evidence="2 3">
    <name type="scientific">Sphingomonas insulae</name>
    <dbReference type="NCBI Taxonomy" id="424800"/>
    <lineage>
        <taxon>Bacteria</taxon>
        <taxon>Pseudomonadati</taxon>
        <taxon>Pseudomonadota</taxon>
        <taxon>Alphaproteobacteria</taxon>
        <taxon>Sphingomonadales</taxon>
        <taxon>Sphingomonadaceae</taxon>
        <taxon>Sphingomonas</taxon>
    </lineage>
</organism>
<sequence>MKKIESVVALIAVLPVGALAAKPVSPLIAQAKRTISAEMIDPASVQYRNIRLVRQTVAGQPVTIVCGEVNSKNRMGGYVGFAKFAYEPTILHGAVSMSGEGKVEFYGGSNGKGDEAEVRHKGEIMVPCMNG</sequence>
<keyword evidence="3" id="KW-1185">Reference proteome</keyword>
<dbReference type="RefSeq" id="WP_163958310.1">
    <property type="nucleotide sequence ID" value="NZ_BAAAES010000009.1"/>
</dbReference>
<evidence type="ECO:0000313" key="2">
    <source>
        <dbReference type="EMBL" id="GAA0673254.1"/>
    </source>
</evidence>